<keyword evidence="3" id="KW-1185">Reference proteome</keyword>
<reference evidence="2" key="1">
    <citation type="journal article" date="2022" name="bioRxiv">
        <title>Deciphering the potential niche of two novel black yeast fungi from a biological soil crust based on their genomes, phenotypes, and melanin regulation.</title>
        <authorList>
            <consortium name="DOE Joint Genome Institute"/>
            <person name="Carr E.C."/>
            <person name="Barton Q."/>
            <person name="Grambo S."/>
            <person name="Sullivan M."/>
            <person name="Renfro C.M."/>
            <person name="Kuo A."/>
            <person name="Pangilinan J."/>
            <person name="Lipzen A."/>
            <person name="Keymanesh K."/>
            <person name="Savage E."/>
            <person name="Barry K."/>
            <person name="Grigoriev I.V."/>
            <person name="Riekhof W.R."/>
            <person name="Harris S.S."/>
        </authorList>
    </citation>
    <scope>NUCLEOTIDE SEQUENCE</scope>
    <source>
        <strain evidence="2">JF 03-4F</strain>
    </source>
</reference>
<organism evidence="2 3">
    <name type="scientific">Exophiala viscosa</name>
    <dbReference type="NCBI Taxonomy" id="2486360"/>
    <lineage>
        <taxon>Eukaryota</taxon>
        <taxon>Fungi</taxon>
        <taxon>Dikarya</taxon>
        <taxon>Ascomycota</taxon>
        <taxon>Pezizomycotina</taxon>
        <taxon>Eurotiomycetes</taxon>
        <taxon>Chaetothyriomycetidae</taxon>
        <taxon>Chaetothyriales</taxon>
        <taxon>Herpotrichiellaceae</taxon>
        <taxon>Exophiala</taxon>
    </lineage>
</organism>
<keyword evidence="1" id="KW-1133">Transmembrane helix</keyword>
<dbReference type="AlphaFoldDB" id="A0AAN6IB40"/>
<dbReference type="EMBL" id="MU404357">
    <property type="protein sequence ID" value="KAI1610988.1"/>
    <property type="molecule type" value="Genomic_DNA"/>
</dbReference>
<accession>A0AAN6IB40</accession>
<evidence type="ECO:0000313" key="2">
    <source>
        <dbReference type="EMBL" id="KAI1610988.1"/>
    </source>
</evidence>
<sequence>MLDAFLAKRYYHFYEEILCVRSGNPGYPKLRQFTSSTWVMQISKFQLLQWKISWYISTTDICGKGSFPNLLDFLICALKSTIHASMLMSTDAVLVATSIVLAVSTIVSVSVQLDRQYKTAGRLDASKCEPTR</sequence>
<evidence type="ECO:0000256" key="1">
    <source>
        <dbReference type="SAM" id="Phobius"/>
    </source>
</evidence>
<keyword evidence="1" id="KW-0472">Membrane</keyword>
<gene>
    <name evidence="2" type="ORF">EDD36DRAFT_309159</name>
</gene>
<proteinExistence type="predicted"/>
<feature type="transmembrane region" description="Helical" evidence="1">
    <location>
        <begin position="92"/>
        <end position="113"/>
    </location>
</feature>
<comment type="caution">
    <text evidence="2">The sequence shown here is derived from an EMBL/GenBank/DDBJ whole genome shotgun (WGS) entry which is preliminary data.</text>
</comment>
<keyword evidence="1" id="KW-0812">Transmembrane</keyword>
<protein>
    <submittedName>
        <fullName evidence="2">Uncharacterized protein</fullName>
    </submittedName>
</protein>
<name>A0AAN6IB40_9EURO</name>
<dbReference type="Proteomes" id="UP001203852">
    <property type="component" value="Unassembled WGS sequence"/>
</dbReference>
<evidence type="ECO:0000313" key="3">
    <source>
        <dbReference type="Proteomes" id="UP001203852"/>
    </source>
</evidence>